<dbReference type="InParanoid" id="A0A166MJV3"/>
<dbReference type="STRING" id="1314781.A0A166MJV3"/>
<dbReference type="Proteomes" id="UP000077266">
    <property type="component" value="Unassembled WGS sequence"/>
</dbReference>
<evidence type="ECO:0000313" key="1">
    <source>
        <dbReference type="EMBL" id="KZV78112.1"/>
    </source>
</evidence>
<dbReference type="EMBL" id="KV427120">
    <property type="protein sequence ID" value="KZV78112.1"/>
    <property type="molecule type" value="Genomic_DNA"/>
</dbReference>
<name>A0A166MJV3_EXIGL</name>
<dbReference type="OrthoDB" id="2966606at2759"/>
<proteinExistence type="predicted"/>
<keyword evidence="2" id="KW-1185">Reference proteome</keyword>
<feature type="non-terminal residue" evidence="1">
    <location>
        <position position="68"/>
    </location>
</feature>
<organism evidence="1 2">
    <name type="scientific">Exidia glandulosa HHB12029</name>
    <dbReference type="NCBI Taxonomy" id="1314781"/>
    <lineage>
        <taxon>Eukaryota</taxon>
        <taxon>Fungi</taxon>
        <taxon>Dikarya</taxon>
        <taxon>Basidiomycota</taxon>
        <taxon>Agaricomycotina</taxon>
        <taxon>Agaricomycetes</taxon>
        <taxon>Auriculariales</taxon>
        <taxon>Exidiaceae</taxon>
        <taxon>Exidia</taxon>
    </lineage>
</organism>
<gene>
    <name evidence="1" type="ORF">EXIGLDRAFT_561438</name>
</gene>
<feature type="non-terminal residue" evidence="1">
    <location>
        <position position="1"/>
    </location>
</feature>
<dbReference type="AlphaFoldDB" id="A0A166MJV3"/>
<protein>
    <submittedName>
        <fullName evidence="1">Uncharacterized protein</fullName>
    </submittedName>
</protein>
<sequence length="68" mass="7514">ATVLADSCNRGGVYCGVSLLRKGNYHDHIVQVLQDNRQPTDDQHIQNSIFDCLDGGDIRYRGFCANGC</sequence>
<accession>A0A166MJV3</accession>
<evidence type="ECO:0000313" key="2">
    <source>
        <dbReference type="Proteomes" id="UP000077266"/>
    </source>
</evidence>
<reference evidence="1 2" key="1">
    <citation type="journal article" date="2016" name="Mol. Biol. Evol.">
        <title>Comparative Genomics of Early-Diverging Mushroom-Forming Fungi Provides Insights into the Origins of Lignocellulose Decay Capabilities.</title>
        <authorList>
            <person name="Nagy L.G."/>
            <person name="Riley R."/>
            <person name="Tritt A."/>
            <person name="Adam C."/>
            <person name="Daum C."/>
            <person name="Floudas D."/>
            <person name="Sun H."/>
            <person name="Yadav J.S."/>
            <person name="Pangilinan J."/>
            <person name="Larsson K.H."/>
            <person name="Matsuura K."/>
            <person name="Barry K."/>
            <person name="Labutti K."/>
            <person name="Kuo R."/>
            <person name="Ohm R.A."/>
            <person name="Bhattacharya S.S."/>
            <person name="Shirouzu T."/>
            <person name="Yoshinaga Y."/>
            <person name="Martin F.M."/>
            <person name="Grigoriev I.V."/>
            <person name="Hibbett D.S."/>
        </authorList>
    </citation>
    <scope>NUCLEOTIDE SEQUENCE [LARGE SCALE GENOMIC DNA]</scope>
    <source>
        <strain evidence="1 2">HHB12029</strain>
    </source>
</reference>